<reference evidence="1" key="2">
    <citation type="journal article" date="2014" name="ISME J.">
        <title>Microbial stratification in low pH oxic and suboxic macroscopic growths along an acid mine drainage.</title>
        <authorList>
            <person name="Mendez-Garcia C."/>
            <person name="Mesa V."/>
            <person name="Sprenger R.R."/>
            <person name="Richter M."/>
            <person name="Diez M.S."/>
            <person name="Solano J."/>
            <person name="Bargiela R."/>
            <person name="Golyshina O.V."/>
            <person name="Manteca A."/>
            <person name="Ramos J.L."/>
            <person name="Gallego J.R."/>
            <person name="Llorente I."/>
            <person name="Martins Dos Santos V.A."/>
            <person name="Jensen O.N."/>
            <person name="Pelaez A.I."/>
            <person name="Sanchez J."/>
            <person name="Ferrer M."/>
        </authorList>
    </citation>
    <scope>NUCLEOTIDE SEQUENCE</scope>
</reference>
<feature type="non-terminal residue" evidence="1">
    <location>
        <position position="1"/>
    </location>
</feature>
<protein>
    <submittedName>
        <fullName evidence="1">Uncharacterized protein</fullName>
    </submittedName>
</protein>
<reference evidence="1" key="1">
    <citation type="submission" date="2013-08" db="EMBL/GenBank/DDBJ databases">
        <authorList>
            <person name="Mendez C."/>
            <person name="Richter M."/>
            <person name="Ferrer M."/>
            <person name="Sanchez J."/>
        </authorList>
    </citation>
    <scope>NUCLEOTIDE SEQUENCE</scope>
</reference>
<evidence type="ECO:0000313" key="1">
    <source>
        <dbReference type="EMBL" id="EQD57918.1"/>
    </source>
</evidence>
<organism evidence="1">
    <name type="scientific">mine drainage metagenome</name>
    <dbReference type="NCBI Taxonomy" id="410659"/>
    <lineage>
        <taxon>unclassified sequences</taxon>
        <taxon>metagenomes</taxon>
        <taxon>ecological metagenomes</taxon>
    </lineage>
</organism>
<name>T1AN46_9ZZZZ</name>
<gene>
    <name evidence="1" type="ORF">B2A_04611</name>
</gene>
<accession>T1AN46</accession>
<dbReference type="AlphaFoldDB" id="T1AN46"/>
<sequence length="39" mass="4310">AGLTFIPFLNFTILDAFIVDFSKVMGEKVSFMALLSNLV</sequence>
<comment type="caution">
    <text evidence="1">The sequence shown here is derived from an EMBL/GenBank/DDBJ whole genome shotgun (WGS) entry which is preliminary data.</text>
</comment>
<proteinExistence type="predicted"/>
<dbReference type="EMBL" id="AUZZ01003108">
    <property type="protein sequence ID" value="EQD57918.1"/>
    <property type="molecule type" value="Genomic_DNA"/>
</dbReference>